<feature type="region of interest" description="Disordered" evidence="1">
    <location>
        <begin position="33"/>
        <end position="62"/>
    </location>
</feature>
<gene>
    <name evidence="2" type="ORF">E2C01_033570</name>
</gene>
<comment type="caution">
    <text evidence="2">The sequence shown here is derived from an EMBL/GenBank/DDBJ whole genome shotgun (WGS) entry which is preliminary data.</text>
</comment>
<name>A0A5B7F2S7_PORTR</name>
<feature type="compositionally biased region" description="Polar residues" evidence="1">
    <location>
        <begin position="39"/>
        <end position="62"/>
    </location>
</feature>
<evidence type="ECO:0000256" key="1">
    <source>
        <dbReference type="SAM" id="MobiDB-lite"/>
    </source>
</evidence>
<keyword evidence="3" id="KW-1185">Reference proteome</keyword>
<evidence type="ECO:0000313" key="3">
    <source>
        <dbReference type="Proteomes" id="UP000324222"/>
    </source>
</evidence>
<dbReference type="EMBL" id="VSRR010004547">
    <property type="protein sequence ID" value="MPC40015.1"/>
    <property type="molecule type" value="Genomic_DNA"/>
</dbReference>
<organism evidence="2 3">
    <name type="scientific">Portunus trituberculatus</name>
    <name type="common">Swimming crab</name>
    <name type="synonym">Neptunus trituberculatus</name>
    <dbReference type="NCBI Taxonomy" id="210409"/>
    <lineage>
        <taxon>Eukaryota</taxon>
        <taxon>Metazoa</taxon>
        <taxon>Ecdysozoa</taxon>
        <taxon>Arthropoda</taxon>
        <taxon>Crustacea</taxon>
        <taxon>Multicrustacea</taxon>
        <taxon>Malacostraca</taxon>
        <taxon>Eumalacostraca</taxon>
        <taxon>Eucarida</taxon>
        <taxon>Decapoda</taxon>
        <taxon>Pleocyemata</taxon>
        <taxon>Brachyura</taxon>
        <taxon>Eubrachyura</taxon>
        <taxon>Portunoidea</taxon>
        <taxon>Portunidae</taxon>
        <taxon>Portuninae</taxon>
        <taxon>Portunus</taxon>
    </lineage>
</organism>
<proteinExistence type="predicted"/>
<evidence type="ECO:0000313" key="2">
    <source>
        <dbReference type="EMBL" id="MPC40015.1"/>
    </source>
</evidence>
<protein>
    <submittedName>
        <fullName evidence="2">Uncharacterized protein</fullName>
    </submittedName>
</protein>
<dbReference type="AlphaFoldDB" id="A0A5B7F2S7"/>
<reference evidence="2 3" key="1">
    <citation type="submission" date="2019-05" db="EMBL/GenBank/DDBJ databases">
        <title>Another draft genome of Portunus trituberculatus and its Hox gene families provides insights of decapod evolution.</title>
        <authorList>
            <person name="Jeong J.-H."/>
            <person name="Song I."/>
            <person name="Kim S."/>
            <person name="Choi T."/>
            <person name="Kim D."/>
            <person name="Ryu S."/>
            <person name="Kim W."/>
        </authorList>
    </citation>
    <scope>NUCLEOTIDE SEQUENCE [LARGE SCALE GENOMIC DNA]</scope>
    <source>
        <tissue evidence="2">Muscle</tissue>
    </source>
</reference>
<dbReference type="Proteomes" id="UP000324222">
    <property type="component" value="Unassembled WGS sequence"/>
</dbReference>
<accession>A0A5B7F2S7</accession>
<sequence length="116" mass="12974">MFYSQQPVQLFGPLVKTFIRLYTWRGTVLSPPCRDATPARSSLHPSTSTRPPGTRHNTLHQSQRPSLFLSFLPSIHISQFSSQVKSWLPEITKGEDLSVCPSSPLFSCPLTPHLGQ</sequence>